<name>A0AAV9CR14_ACOCL</name>
<dbReference type="Proteomes" id="UP001180020">
    <property type="component" value="Unassembled WGS sequence"/>
</dbReference>
<organism evidence="1 2">
    <name type="scientific">Acorus calamus</name>
    <name type="common">Sweet flag</name>
    <dbReference type="NCBI Taxonomy" id="4465"/>
    <lineage>
        <taxon>Eukaryota</taxon>
        <taxon>Viridiplantae</taxon>
        <taxon>Streptophyta</taxon>
        <taxon>Embryophyta</taxon>
        <taxon>Tracheophyta</taxon>
        <taxon>Spermatophyta</taxon>
        <taxon>Magnoliopsida</taxon>
        <taxon>Liliopsida</taxon>
        <taxon>Acoraceae</taxon>
        <taxon>Acorus</taxon>
    </lineage>
</organism>
<reference evidence="1" key="2">
    <citation type="submission" date="2023-06" db="EMBL/GenBank/DDBJ databases">
        <authorList>
            <person name="Ma L."/>
            <person name="Liu K.-W."/>
            <person name="Li Z."/>
            <person name="Hsiao Y.-Y."/>
            <person name="Qi Y."/>
            <person name="Fu T."/>
            <person name="Tang G."/>
            <person name="Zhang D."/>
            <person name="Sun W.-H."/>
            <person name="Liu D.-K."/>
            <person name="Li Y."/>
            <person name="Chen G.-Z."/>
            <person name="Liu X.-D."/>
            <person name="Liao X.-Y."/>
            <person name="Jiang Y.-T."/>
            <person name="Yu X."/>
            <person name="Hao Y."/>
            <person name="Huang J."/>
            <person name="Zhao X.-W."/>
            <person name="Ke S."/>
            <person name="Chen Y.-Y."/>
            <person name="Wu W.-L."/>
            <person name="Hsu J.-L."/>
            <person name="Lin Y.-F."/>
            <person name="Huang M.-D."/>
            <person name="Li C.-Y."/>
            <person name="Huang L."/>
            <person name="Wang Z.-W."/>
            <person name="Zhao X."/>
            <person name="Zhong W.-Y."/>
            <person name="Peng D.-H."/>
            <person name="Ahmad S."/>
            <person name="Lan S."/>
            <person name="Zhang J.-S."/>
            <person name="Tsai W.-C."/>
            <person name="Van De Peer Y."/>
            <person name="Liu Z.-J."/>
        </authorList>
    </citation>
    <scope>NUCLEOTIDE SEQUENCE</scope>
    <source>
        <strain evidence="1">CP</strain>
        <tissue evidence="1">Leaves</tissue>
    </source>
</reference>
<evidence type="ECO:0000313" key="1">
    <source>
        <dbReference type="EMBL" id="KAK1291297.1"/>
    </source>
</evidence>
<reference evidence="1" key="1">
    <citation type="journal article" date="2023" name="Nat. Commun.">
        <title>Diploid and tetraploid genomes of Acorus and the evolution of monocots.</title>
        <authorList>
            <person name="Ma L."/>
            <person name="Liu K.W."/>
            <person name="Li Z."/>
            <person name="Hsiao Y.Y."/>
            <person name="Qi Y."/>
            <person name="Fu T."/>
            <person name="Tang G.D."/>
            <person name="Zhang D."/>
            <person name="Sun W.H."/>
            <person name="Liu D.K."/>
            <person name="Li Y."/>
            <person name="Chen G.Z."/>
            <person name="Liu X.D."/>
            <person name="Liao X.Y."/>
            <person name="Jiang Y.T."/>
            <person name="Yu X."/>
            <person name="Hao Y."/>
            <person name="Huang J."/>
            <person name="Zhao X.W."/>
            <person name="Ke S."/>
            <person name="Chen Y.Y."/>
            <person name="Wu W.L."/>
            <person name="Hsu J.L."/>
            <person name="Lin Y.F."/>
            <person name="Huang M.D."/>
            <person name="Li C.Y."/>
            <person name="Huang L."/>
            <person name="Wang Z.W."/>
            <person name="Zhao X."/>
            <person name="Zhong W.Y."/>
            <person name="Peng D.H."/>
            <person name="Ahmad S."/>
            <person name="Lan S."/>
            <person name="Zhang J.S."/>
            <person name="Tsai W.C."/>
            <person name="Van de Peer Y."/>
            <person name="Liu Z.J."/>
        </authorList>
    </citation>
    <scope>NUCLEOTIDE SEQUENCE</scope>
    <source>
        <strain evidence="1">CP</strain>
    </source>
</reference>
<proteinExistence type="predicted"/>
<protein>
    <submittedName>
        <fullName evidence="1">Uncharacterized protein</fullName>
    </submittedName>
</protein>
<accession>A0AAV9CR14</accession>
<dbReference type="EMBL" id="JAUJYO010000017">
    <property type="protein sequence ID" value="KAK1291297.1"/>
    <property type="molecule type" value="Genomic_DNA"/>
</dbReference>
<keyword evidence="2" id="KW-1185">Reference proteome</keyword>
<dbReference type="AlphaFoldDB" id="A0AAV9CR14"/>
<evidence type="ECO:0000313" key="2">
    <source>
        <dbReference type="Proteomes" id="UP001180020"/>
    </source>
</evidence>
<comment type="caution">
    <text evidence="1">The sequence shown here is derived from an EMBL/GenBank/DDBJ whole genome shotgun (WGS) entry which is preliminary data.</text>
</comment>
<sequence>MGSGTFRFRRLNRLEKDICISLDFYLDACEVLEDIDCFSGPQNDLRYKPNVSTPFHKRFLNSKWADKVWAH</sequence>
<gene>
    <name evidence="1" type="ORF">QJS10_CPB17g02528</name>
</gene>